<keyword evidence="4" id="KW-1185">Reference proteome</keyword>
<keyword evidence="1" id="KW-0520">NAD</keyword>
<dbReference type="Proteomes" id="UP000008311">
    <property type="component" value="Unassembled WGS sequence"/>
</dbReference>
<dbReference type="InParanoid" id="B9SAH3"/>
<dbReference type="PANTHER" id="PTHR32009">
    <property type="entry name" value="TMV RESISTANCE PROTEIN N-LIKE"/>
    <property type="match status" value="1"/>
</dbReference>
<evidence type="ECO:0000256" key="1">
    <source>
        <dbReference type="ARBA" id="ARBA00023027"/>
    </source>
</evidence>
<evidence type="ECO:0000313" key="4">
    <source>
        <dbReference type="Proteomes" id="UP000008311"/>
    </source>
</evidence>
<dbReference type="Pfam" id="PF01582">
    <property type="entry name" value="TIR"/>
    <property type="match status" value="1"/>
</dbReference>
<dbReference type="InterPro" id="IPR035897">
    <property type="entry name" value="Toll_tir_struct_dom_sf"/>
</dbReference>
<evidence type="ECO:0000259" key="2">
    <source>
        <dbReference type="PROSITE" id="PS50104"/>
    </source>
</evidence>
<proteinExistence type="predicted"/>
<dbReference type="AlphaFoldDB" id="B9SAH3"/>
<organism evidence="3 4">
    <name type="scientific">Ricinus communis</name>
    <name type="common">Castor bean</name>
    <dbReference type="NCBI Taxonomy" id="3988"/>
    <lineage>
        <taxon>Eukaryota</taxon>
        <taxon>Viridiplantae</taxon>
        <taxon>Streptophyta</taxon>
        <taxon>Embryophyta</taxon>
        <taxon>Tracheophyta</taxon>
        <taxon>Spermatophyta</taxon>
        <taxon>Magnoliopsida</taxon>
        <taxon>eudicotyledons</taxon>
        <taxon>Gunneridae</taxon>
        <taxon>Pentapetalae</taxon>
        <taxon>rosids</taxon>
        <taxon>fabids</taxon>
        <taxon>Malpighiales</taxon>
        <taxon>Euphorbiaceae</taxon>
        <taxon>Acalyphoideae</taxon>
        <taxon>Acalypheae</taxon>
        <taxon>Ricinus</taxon>
    </lineage>
</organism>
<protein>
    <recommendedName>
        <fullName evidence="2">TIR domain-containing protein</fullName>
    </recommendedName>
</protein>
<sequence length="210" mass="23425">MAASSSIVPGLEKKRYDVFINYRGVDTRSNFVSHLYKALTTKGILTFIDDALLRGKEISPFLLQAIEDSSMGITLFTQKYASSPWCLDELVKMTQCRSTHRQIIIPVFYGVDRSHVKELSGEFGNEFKRLIETVPDTDRVEKWKAALPEAASLSGWVSGTIGSDVKLIDEIVNDVLQKLNLETSGVTQGLIATESSRVLLEELARLLLLE</sequence>
<dbReference type="GO" id="GO:0005634">
    <property type="term" value="C:nucleus"/>
    <property type="evidence" value="ECO:0000318"/>
    <property type="project" value="GO_Central"/>
</dbReference>
<dbReference type="PROSITE" id="PS50104">
    <property type="entry name" value="TIR"/>
    <property type="match status" value="1"/>
</dbReference>
<dbReference type="FunCoup" id="B9SAH3">
    <property type="interactions" value="13"/>
</dbReference>
<dbReference type="STRING" id="3988.B9SAH3"/>
<dbReference type="SMART" id="SM00255">
    <property type="entry name" value="TIR"/>
    <property type="match status" value="1"/>
</dbReference>
<dbReference type="SUPFAM" id="SSF52200">
    <property type="entry name" value="Toll/Interleukin receptor TIR domain"/>
    <property type="match status" value="1"/>
</dbReference>
<evidence type="ECO:0000313" key="3">
    <source>
        <dbReference type="EMBL" id="EEF39422.1"/>
    </source>
</evidence>
<dbReference type="InterPro" id="IPR000157">
    <property type="entry name" value="TIR_dom"/>
</dbReference>
<dbReference type="GO" id="GO:0007165">
    <property type="term" value="P:signal transduction"/>
    <property type="evidence" value="ECO:0000318"/>
    <property type="project" value="GO_Central"/>
</dbReference>
<dbReference type="FunFam" id="3.40.50.10140:FF:000007">
    <property type="entry name" value="Disease resistance protein (TIR-NBS-LRR class)"/>
    <property type="match status" value="1"/>
</dbReference>
<dbReference type="PANTHER" id="PTHR32009:SF155">
    <property type="entry name" value="DISEASE RESISTANCE PROTEIN (TIR-NBS-LRR CLASS)"/>
    <property type="match status" value="1"/>
</dbReference>
<dbReference type="EMBL" id="EQ973904">
    <property type="protein sequence ID" value="EEF39422.1"/>
    <property type="molecule type" value="Genomic_DNA"/>
</dbReference>
<name>B9SAH3_RICCO</name>
<reference evidence="4" key="1">
    <citation type="journal article" date="2010" name="Nat. Biotechnol.">
        <title>Draft genome sequence of the oilseed species Ricinus communis.</title>
        <authorList>
            <person name="Chan A.P."/>
            <person name="Crabtree J."/>
            <person name="Zhao Q."/>
            <person name="Lorenzi H."/>
            <person name="Orvis J."/>
            <person name="Puiu D."/>
            <person name="Melake-Berhan A."/>
            <person name="Jones K.M."/>
            <person name="Redman J."/>
            <person name="Chen G."/>
            <person name="Cahoon E.B."/>
            <person name="Gedil M."/>
            <person name="Stanke M."/>
            <person name="Haas B.J."/>
            <person name="Wortman J.R."/>
            <person name="Fraser-Liggett C.M."/>
            <person name="Ravel J."/>
            <person name="Rabinowicz P.D."/>
        </authorList>
    </citation>
    <scope>NUCLEOTIDE SEQUENCE [LARGE SCALE GENOMIC DNA]</scope>
    <source>
        <strain evidence="4">cv. Hale</strain>
    </source>
</reference>
<dbReference type="Gene3D" id="3.40.50.10140">
    <property type="entry name" value="Toll/interleukin-1 receptor homology (TIR) domain"/>
    <property type="match status" value="1"/>
</dbReference>
<gene>
    <name evidence="3" type="ORF">RCOM_0586710</name>
</gene>
<feature type="domain" description="TIR" evidence="2">
    <location>
        <begin position="14"/>
        <end position="179"/>
    </location>
</feature>
<accession>B9SAH3</accession>